<protein>
    <recommendedName>
        <fullName evidence="3">Secreted protein</fullName>
    </recommendedName>
</protein>
<evidence type="ECO:0000313" key="1">
    <source>
        <dbReference type="EMBL" id="GAA5064796.1"/>
    </source>
</evidence>
<organism evidence="1 2">
    <name type="scientific">[Roseibacterium] beibuensis</name>
    <dbReference type="NCBI Taxonomy" id="1193142"/>
    <lineage>
        <taxon>Bacteria</taxon>
        <taxon>Pseudomonadati</taxon>
        <taxon>Pseudomonadota</taxon>
        <taxon>Alphaproteobacteria</taxon>
        <taxon>Rhodobacterales</taxon>
        <taxon>Roseobacteraceae</taxon>
        <taxon>Roseicyclus</taxon>
    </lineage>
</organism>
<name>A0ABP9KS36_9RHOB</name>
<keyword evidence="2" id="KW-1185">Reference proteome</keyword>
<accession>A0ABP9KS36</accession>
<gene>
    <name evidence="1" type="ORF">GCM10023209_01650</name>
</gene>
<evidence type="ECO:0000313" key="2">
    <source>
        <dbReference type="Proteomes" id="UP001499910"/>
    </source>
</evidence>
<comment type="caution">
    <text evidence="1">The sequence shown here is derived from an EMBL/GenBank/DDBJ whole genome shotgun (WGS) entry which is preliminary data.</text>
</comment>
<dbReference type="EMBL" id="BAABHW010000001">
    <property type="protein sequence ID" value="GAA5064796.1"/>
    <property type="molecule type" value="Genomic_DNA"/>
</dbReference>
<proteinExistence type="predicted"/>
<evidence type="ECO:0008006" key="3">
    <source>
        <dbReference type="Google" id="ProtNLM"/>
    </source>
</evidence>
<dbReference type="Proteomes" id="UP001499910">
    <property type="component" value="Unassembled WGS sequence"/>
</dbReference>
<reference evidence="2" key="1">
    <citation type="journal article" date="2019" name="Int. J. Syst. Evol. Microbiol.">
        <title>The Global Catalogue of Microorganisms (GCM) 10K type strain sequencing project: providing services to taxonomists for standard genome sequencing and annotation.</title>
        <authorList>
            <consortium name="The Broad Institute Genomics Platform"/>
            <consortium name="The Broad Institute Genome Sequencing Center for Infectious Disease"/>
            <person name="Wu L."/>
            <person name="Ma J."/>
        </authorList>
    </citation>
    <scope>NUCLEOTIDE SEQUENCE [LARGE SCALE GENOMIC DNA]</scope>
    <source>
        <strain evidence="2">JCM 18015</strain>
    </source>
</reference>
<sequence>MHAVQADGLRRQGKNLLYSINYSCRVKKERAFFLLLEIEMHRFFLSILAFGIAAFVAVTPADASPRCSAGSAVGWARVNAPSGFGPIVAIRQYAWDGGSSVVQVCNLTGNTVSIGYWQLYSGEIDSSYPGICVSVVGTNGSELFSCATPNAVQRAFSARNQPRNVLRFFEWQAGLAPNLTR</sequence>